<feature type="compositionally biased region" description="Polar residues" evidence="1">
    <location>
        <begin position="71"/>
        <end position="82"/>
    </location>
</feature>
<reference evidence="2 3" key="1">
    <citation type="submission" date="2017-03" db="EMBL/GenBank/DDBJ databases">
        <title>Genome of the blue death feigning beetle - Asbolus verrucosus.</title>
        <authorList>
            <person name="Rider S.D."/>
        </authorList>
    </citation>
    <scope>NUCLEOTIDE SEQUENCE [LARGE SCALE GENOMIC DNA]</scope>
    <source>
        <strain evidence="2">Butters</strain>
        <tissue evidence="2">Head and leg muscle</tissue>
    </source>
</reference>
<evidence type="ECO:0000256" key="1">
    <source>
        <dbReference type="SAM" id="MobiDB-lite"/>
    </source>
</evidence>
<sequence length="82" mass="9401">MQYIETEPGTTLMEYISIINSCFPEEIVRYYSPGYPESLLDKVEQYSPQMMSVLQEPPAKNEDTQMLPPHSTASEDLQNLLV</sequence>
<evidence type="ECO:0000313" key="3">
    <source>
        <dbReference type="Proteomes" id="UP000292052"/>
    </source>
</evidence>
<protein>
    <submittedName>
        <fullName evidence="2">Uncharacterized protein</fullName>
    </submittedName>
</protein>
<dbReference type="GO" id="GO:0003341">
    <property type="term" value="P:cilium movement"/>
    <property type="evidence" value="ECO:0007669"/>
    <property type="project" value="TreeGrafter"/>
</dbReference>
<accession>A0A482W7P1</accession>
<dbReference type="PANTHER" id="PTHR23314:SF0">
    <property type="entry name" value="SPERM-ASSOCIATED ANTIGEN 6"/>
    <property type="match status" value="1"/>
</dbReference>
<dbReference type="GO" id="GO:0015630">
    <property type="term" value="C:microtubule cytoskeleton"/>
    <property type="evidence" value="ECO:0007669"/>
    <property type="project" value="TreeGrafter"/>
</dbReference>
<dbReference type="EMBL" id="QDEB01021133">
    <property type="protein sequence ID" value="RZC40985.1"/>
    <property type="molecule type" value="Genomic_DNA"/>
</dbReference>
<organism evidence="2 3">
    <name type="scientific">Asbolus verrucosus</name>
    <name type="common">Desert ironclad beetle</name>
    <dbReference type="NCBI Taxonomy" id="1661398"/>
    <lineage>
        <taxon>Eukaryota</taxon>
        <taxon>Metazoa</taxon>
        <taxon>Ecdysozoa</taxon>
        <taxon>Arthropoda</taxon>
        <taxon>Hexapoda</taxon>
        <taxon>Insecta</taxon>
        <taxon>Pterygota</taxon>
        <taxon>Neoptera</taxon>
        <taxon>Endopterygota</taxon>
        <taxon>Coleoptera</taxon>
        <taxon>Polyphaga</taxon>
        <taxon>Cucujiformia</taxon>
        <taxon>Tenebrionidae</taxon>
        <taxon>Pimeliinae</taxon>
        <taxon>Asbolus</taxon>
    </lineage>
</organism>
<name>A0A482W7P1_ASBVE</name>
<feature type="region of interest" description="Disordered" evidence="1">
    <location>
        <begin position="56"/>
        <end position="82"/>
    </location>
</feature>
<dbReference type="GO" id="GO:0008017">
    <property type="term" value="F:microtubule binding"/>
    <property type="evidence" value="ECO:0007669"/>
    <property type="project" value="TreeGrafter"/>
</dbReference>
<keyword evidence="3" id="KW-1185">Reference proteome</keyword>
<proteinExistence type="predicted"/>
<dbReference type="PANTHER" id="PTHR23314">
    <property type="entry name" value="SPERM-ASSOCIATED ANTIGEN 6 ARMADILLO REPEAT-CONTAINING"/>
    <property type="match status" value="1"/>
</dbReference>
<dbReference type="AlphaFoldDB" id="A0A482W7P1"/>
<dbReference type="STRING" id="1661398.A0A482W7P1"/>
<evidence type="ECO:0000313" key="2">
    <source>
        <dbReference type="EMBL" id="RZC40985.1"/>
    </source>
</evidence>
<comment type="caution">
    <text evidence="2">The sequence shown here is derived from an EMBL/GenBank/DDBJ whole genome shotgun (WGS) entry which is preliminary data.</text>
</comment>
<dbReference type="OrthoDB" id="7537227at2759"/>
<gene>
    <name evidence="2" type="ORF">BDFB_005879</name>
</gene>
<dbReference type="Proteomes" id="UP000292052">
    <property type="component" value="Unassembled WGS sequence"/>
</dbReference>